<dbReference type="EMBL" id="BPLR01006279">
    <property type="protein sequence ID" value="GIY08697.1"/>
    <property type="molecule type" value="Genomic_DNA"/>
</dbReference>
<comment type="caution">
    <text evidence="1">The sequence shown here is derived from an EMBL/GenBank/DDBJ whole genome shotgun (WGS) entry which is preliminary data.</text>
</comment>
<proteinExistence type="predicted"/>
<dbReference type="Proteomes" id="UP001054945">
    <property type="component" value="Unassembled WGS sequence"/>
</dbReference>
<protein>
    <submittedName>
        <fullName evidence="1">Speckle-type POZ protein</fullName>
    </submittedName>
</protein>
<organism evidence="1 2">
    <name type="scientific">Caerostris extrusa</name>
    <name type="common">Bark spider</name>
    <name type="synonym">Caerostris bankana</name>
    <dbReference type="NCBI Taxonomy" id="172846"/>
    <lineage>
        <taxon>Eukaryota</taxon>
        <taxon>Metazoa</taxon>
        <taxon>Ecdysozoa</taxon>
        <taxon>Arthropoda</taxon>
        <taxon>Chelicerata</taxon>
        <taxon>Arachnida</taxon>
        <taxon>Araneae</taxon>
        <taxon>Araneomorphae</taxon>
        <taxon>Entelegynae</taxon>
        <taxon>Araneoidea</taxon>
        <taxon>Araneidae</taxon>
        <taxon>Caerostris</taxon>
    </lineage>
</organism>
<name>A0AAV4QKG3_CAEEX</name>
<gene>
    <name evidence="1" type="primary">spop_119</name>
    <name evidence="1" type="ORF">CEXT_45951</name>
</gene>
<dbReference type="PANTHER" id="PTHR24413">
    <property type="entry name" value="SPECKLE-TYPE POZ PROTEIN"/>
    <property type="match status" value="1"/>
</dbReference>
<dbReference type="AlphaFoldDB" id="A0AAV4QKG3"/>
<evidence type="ECO:0000313" key="1">
    <source>
        <dbReference type="EMBL" id="GIY08697.1"/>
    </source>
</evidence>
<reference evidence="1 2" key="1">
    <citation type="submission" date="2021-06" db="EMBL/GenBank/DDBJ databases">
        <title>Caerostris extrusa draft genome.</title>
        <authorList>
            <person name="Kono N."/>
            <person name="Arakawa K."/>
        </authorList>
    </citation>
    <scope>NUCLEOTIDE SEQUENCE [LARGE SCALE GENOMIC DNA]</scope>
</reference>
<evidence type="ECO:0000313" key="2">
    <source>
        <dbReference type="Proteomes" id="UP001054945"/>
    </source>
</evidence>
<accession>A0AAV4QKG3</accession>
<dbReference type="Gene3D" id="3.30.710.10">
    <property type="entry name" value="Potassium Channel Kv1.1, Chain A"/>
    <property type="match status" value="1"/>
</dbReference>
<keyword evidence="2" id="KW-1185">Reference proteome</keyword>
<sequence length="113" mass="13107">MLEFMYLETFEHLGFEEILKLYSAAVIYGYENLKKSCFSFLSSNVQSTNVCTILKLSNYHNDEELKTISLDYIRLHAKEVLSLGEWKRFVLENMLLASETIGYISSVIQKAYS</sequence>
<dbReference type="InterPro" id="IPR011333">
    <property type="entry name" value="SKP1/BTB/POZ_sf"/>
</dbReference>